<dbReference type="Proteomes" id="UP000078387">
    <property type="component" value="Unassembled WGS sequence"/>
</dbReference>
<dbReference type="PANTHER" id="PTHR24348:SF22">
    <property type="entry name" value="NON-SPECIFIC SERINE_THREONINE PROTEIN KINASE"/>
    <property type="match status" value="1"/>
</dbReference>
<dbReference type="PANTHER" id="PTHR24348">
    <property type="entry name" value="SERINE/THREONINE-PROTEIN KINASE UNC-51-RELATED"/>
    <property type="match status" value="1"/>
</dbReference>
<evidence type="ECO:0000256" key="4">
    <source>
        <dbReference type="ARBA" id="ARBA00022840"/>
    </source>
</evidence>
<gene>
    <name evidence="6" type="ORF">CL6EHI_168210</name>
</gene>
<dbReference type="GO" id="GO:0034045">
    <property type="term" value="C:phagophore assembly site membrane"/>
    <property type="evidence" value="ECO:0007669"/>
    <property type="project" value="TreeGrafter"/>
</dbReference>
<dbReference type="GO" id="GO:0061709">
    <property type="term" value="P:reticulophagy"/>
    <property type="evidence" value="ECO:0007669"/>
    <property type="project" value="TreeGrafter"/>
</dbReference>
<dbReference type="AlphaFoldDB" id="A0A5K1VKY1"/>
<evidence type="ECO:0000256" key="1">
    <source>
        <dbReference type="ARBA" id="ARBA00022679"/>
    </source>
</evidence>
<comment type="caution">
    <text evidence="6">The sequence shown here is derived from an EMBL/GenBank/DDBJ whole genome shotgun (WGS) entry which is preliminary data.</text>
</comment>
<dbReference type="GO" id="GO:0010506">
    <property type="term" value="P:regulation of autophagy"/>
    <property type="evidence" value="ECO:0007669"/>
    <property type="project" value="InterPro"/>
</dbReference>
<dbReference type="InterPro" id="IPR011009">
    <property type="entry name" value="Kinase-like_dom_sf"/>
</dbReference>
<name>A0A5K1VKY1_ENTHI</name>
<dbReference type="Gene3D" id="1.10.510.10">
    <property type="entry name" value="Transferase(Phosphotransferase) domain 1"/>
    <property type="match status" value="2"/>
</dbReference>
<dbReference type="VEuPathDB" id="AmoebaDB:EHI_168210"/>
<dbReference type="Pfam" id="PF00069">
    <property type="entry name" value="Pkinase"/>
    <property type="match status" value="2"/>
</dbReference>
<organism evidence="6 7">
    <name type="scientific">Entamoeba histolytica</name>
    <dbReference type="NCBI Taxonomy" id="5759"/>
    <lineage>
        <taxon>Eukaryota</taxon>
        <taxon>Amoebozoa</taxon>
        <taxon>Evosea</taxon>
        <taxon>Archamoebae</taxon>
        <taxon>Mastigamoebida</taxon>
        <taxon>Entamoebidae</taxon>
        <taxon>Entamoeba</taxon>
    </lineage>
</organism>
<dbReference type="VEuPathDB" id="AmoebaDB:EHI8A_004390"/>
<dbReference type="FunFam" id="1.10.510.10:FF:000629">
    <property type="entry name" value="Protein kinase domain containing protein"/>
    <property type="match status" value="1"/>
</dbReference>
<evidence type="ECO:0000259" key="5">
    <source>
        <dbReference type="PROSITE" id="PS50011"/>
    </source>
</evidence>
<keyword evidence="2" id="KW-0547">Nucleotide-binding</keyword>
<dbReference type="EMBL" id="BDEQ01000001">
    <property type="protein sequence ID" value="GAT96352.1"/>
    <property type="molecule type" value="Genomic_DNA"/>
</dbReference>
<dbReference type="GO" id="GO:0034727">
    <property type="term" value="P:piecemeal microautophagy of the nucleus"/>
    <property type="evidence" value="ECO:0007669"/>
    <property type="project" value="TreeGrafter"/>
</dbReference>
<dbReference type="GO" id="GO:0004674">
    <property type="term" value="F:protein serine/threonine kinase activity"/>
    <property type="evidence" value="ECO:0007669"/>
    <property type="project" value="InterPro"/>
</dbReference>
<dbReference type="InterPro" id="IPR008271">
    <property type="entry name" value="Ser/Thr_kinase_AS"/>
</dbReference>
<keyword evidence="4" id="KW-0067">ATP-binding</keyword>
<feature type="domain" description="Protein kinase" evidence="5">
    <location>
        <begin position="16"/>
        <end position="281"/>
    </location>
</feature>
<accession>A0A5K1VKY1</accession>
<feature type="domain" description="Protein kinase" evidence="5">
    <location>
        <begin position="298"/>
        <end position="562"/>
    </location>
</feature>
<dbReference type="FunFam" id="1.10.510.10:FF:000972">
    <property type="entry name" value="Protein kinase domain containing protein"/>
    <property type="match status" value="1"/>
</dbReference>
<dbReference type="GO" id="GO:0005524">
    <property type="term" value="F:ATP binding"/>
    <property type="evidence" value="ECO:0007669"/>
    <property type="project" value="UniProtKB-KW"/>
</dbReference>
<dbReference type="PROSITE" id="PS50011">
    <property type="entry name" value="PROTEIN_KINASE_DOM"/>
    <property type="match status" value="2"/>
</dbReference>
<evidence type="ECO:0000256" key="2">
    <source>
        <dbReference type="ARBA" id="ARBA00022741"/>
    </source>
</evidence>
<dbReference type="OMA" id="GAMKATY"/>
<dbReference type="PROSITE" id="PS00108">
    <property type="entry name" value="PROTEIN_KINASE_ST"/>
    <property type="match status" value="1"/>
</dbReference>
<dbReference type="GO" id="GO:0005829">
    <property type="term" value="C:cytosol"/>
    <property type="evidence" value="ECO:0007669"/>
    <property type="project" value="TreeGrafter"/>
</dbReference>
<dbReference type="GO" id="GO:0000422">
    <property type="term" value="P:autophagy of mitochondrion"/>
    <property type="evidence" value="ECO:0007669"/>
    <property type="project" value="TreeGrafter"/>
</dbReference>
<dbReference type="InterPro" id="IPR000719">
    <property type="entry name" value="Prot_kinase_dom"/>
</dbReference>
<dbReference type="VEuPathDB" id="AmoebaDB:EHI5A_014880"/>
<dbReference type="InterPro" id="IPR045269">
    <property type="entry name" value="Atg1-like"/>
</dbReference>
<dbReference type="SUPFAM" id="SSF56112">
    <property type="entry name" value="Protein kinase-like (PK-like)"/>
    <property type="match status" value="2"/>
</dbReference>
<sequence length="584" mass="68792">MSFQYPLVDENIVQKYHIKQLIYKDSTTQVYQAVQIINPIKRIARLIALKIIKINPNEIQKNKRMEVYCKLMETVENSHVIKYYSSFYTNINGHLEYWISMEYCNFFSLDKYWQGNQIQQEDQKKFFISDIAVGLDYIYRRLNHQHLYLCPSNILISRDPASIFPKVKLSNFALCDQIENSIIPEIELYDINYAAPEYFNYYTHSKSDVWSFGVLIFKLLTGFCPFELIQIDPFTAIQVQACVNFSLYINDNDAVDLLSKMLKYDPDERISIQEVLNHPYIVTCMNHKYGTQGKRENYRALRPLDHGQYGQVFLAENSDHTQFAIKEISKKIESLQREATCMRLCKHPNLVEYKDYFEWNHSMIEQLRGGRDIEGKYVYLVMEYCDAGNLEIYMKNKPTPLSNNEIMYFLGEICNGLWYLHFTKKLIHRDLKPANLLLQSTSGPLPRVKIADYGFSRGINDLMATIVGTPIYEAPEIIKQKPYTAKSDLYSLGVILYQMATKEFPFTDNFEVFQNSMMNELPVEFREDVVIDEQLKDLILHLITHHEYQRLSWSEFFAHPYVQRACEVSSHQPRMEEVSDFQEF</sequence>
<proteinExistence type="predicted"/>
<dbReference type="VEuPathDB" id="AmoebaDB:EHI7A_006790"/>
<keyword evidence="3 6" id="KW-0418">Kinase</keyword>
<dbReference type="GO" id="GO:0005776">
    <property type="term" value="C:autophagosome"/>
    <property type="evidence" value="ECO:0007669"/>
    <property type="project" value="TreeGrafter"/>
</dbReference>
<evidence type="ECO:0000313" key="6">
    <source>
        <dbReference type="EMBL" id="GAT96352.1"/>
    </source>
</evidence>
<dbReference type="SMART" id="SM00220">
    <property type="entry name" value="S_TKc"/>
    <property type="match status" value="2"/>
</dbReference>
<dbReference type="CDD" id="cd00180">
    <property type="entry name" value="PKc"/>
    <property type="match status" value="1"/>
</dbReference>
<keyword evidence="1" id="KW-0808">Transferase</keyword>
<dbReference type="GO" id="GO:0042594">
    <property type="term" value="P:response to starvation"/>
    <property type="evidence" value="ECO:0007669"/>
    <property type="project" value="TreeGrafter"/>
</dbReference>
<protein>
    <submittedName>
        <fullName evidence="6">Protein kinase domain containing protein</fullName>
    </submittedName>
</protein>
<dbReference type="GO" id="GO:0000045">
    <property type="term" value="P:autophagosome assembly"/>
    <property type="evidence" value="ECO:0007669"/>
    <property type="project" value="TreeGrafter"/>
</dbReference>
<evidence type="ECO:0000313" key="7">
    <source>
        <dbReference type="Proteomes" id="UP000078387"/>
    </source>
</evidence>
<reference evidence="6 7" key="1">
    <citation type="submission" date="2016-05" db="EMBL/GenBank/DDBJ databases">
        <title>First whole genome sequencing of Entamoeba histolytica HM1:IMSS-clone-6.</title>
        <authorList>
            <person name="Mukherjee Avik.K."/>
            <person name="Izumyama S."/>
            <person name="Nakada-Tsukui K."/>
            <person name="Nozaki T."/>
        </authorList>
    </citation>
    <scope>NUCLEOTIDE SEQUENCE [LARGE SCALE GENOMIC DNA]</scope>
    <source>
        <strain evidence="6 7">HM1:IMSS clone 6</strain>
    </source>
</reference>
<evidence type="ECO:0000256" key="3">
    <source>
        <dbReference type="ARBA" id="ARBA00022777"/>
    </source>
</evidence>
<dbReference type="VEuPathDB" id="AmoebaDB:KM1_015730"/>